<name>A0A0N4VQG5_ENTVE</name>
<organism evidence="5">
    <name type="scientific">Enterobius vermicularis</name>
    <name type="common">Human pinworm</name>
    <dbReference type="NCBI Taxonomy" id="51028"/>
    <lineage>
        <taxon>Eukaryota</taxon>
        <taxon>Metazoa</taxon>
        <taxon>Ecdysozoa</taxon>
        <taxon>Nematoda</taxon>
        <taxon>Chromadorea</taxon>
        <taxon>Rhabditida</taxon>
        <taxon>Spirurina</taxon>
        <taxon>Oxyuridomorpha</taxon>
        <taxon>Oxyuroidea</taxon>
        <taxon>Oxyuridae</taxon>
        <taxon>Enterobius</taxon>
    </lineage>
</organism>
<evidence type="ECO:0000313" key="5">
    <source>
        <dbReference type="WBParaSite" id="EVEC_0001326601-mRNA-1"/>
    </source>
</evidence>
<comment type="caution">
    <text evidence="1">Lacks conserved residue(s) required for the propagation of feature annotation.</text>
</comment>
<sequence length="238" mass="27074">MLEKIASRLECEDHTFNTLNVDLGYVHLVQKVAIIAPFSIYQIQTEITKDQTTRNQLKSLNNSPLVVYSSLDFASAEHVTLNTIARKIFFVPVYKKDLPHSPVVLITVCRYDSPINYFNDNPYTVYTREVGLVSSFDNQLDIVFRTYENGIFIFSMHDEGDLLVVQIVDGTIYVIYDFGTLSHSVLSGGVALNDGEWHEIRWTYNYDKVELIIDGALMNSTTPLGYAKRLDLDDQVSV</sequence>
<dbReference type="InterPro" id="IPR001791">
    <property type="entry name" value="Laminin_G"/>
</dbReference>
<dbReference type="WBParaSite" id="EVEC_0001326601-mRNA-1">
    <property type="protein sequence ID" value="EVEC_0001326601-mRNA-1"/>
    <property type="gene ID" value="EVEC_0001326601"/>
</dbReference>
<dbReference type="EMBL" id="UXUI01014492">
    <property type="protein sequence ID" value="VDD97660.1"/>
    <property type="molecule type" value="Genomic_DNA"/>
</dbReference>
<dbReference type="Pfam" id="PF02210">
    <property type="entry name" value="Laminin_G_2"/>
    <property type="match status" value="1"/>
</dbReference>
<reference evidence="5" key="1">
    <citation type="submission" date="2017-02" db="UniProtKB">
        <authorList>
            <consortium name="WormBaseParasite"/>
        </authorList>
    </citation>
    <scope>IDENTIFICATION</scope>
</reference>
<evidence type="ECO:0000313" key="3">
    <source>
        <dbReference type="EMBL" id="VDD97660.1"/>
    </source>
</evidence>
<dbReference type="PROSITE" id="PS50025">
    <property type="entry name" value="LAM_G_DOMAIN"/>
    <property type="match status" value="1"/>
</dbReference>
<dbReference type="Gene3D" id="2.60.120.200">
    <property type="match status" value="1"/>
</dbReference>
<dbReference type="OrthoDB" id="26719at2759"/>
<gene>
    <name evidence="3" type="ORF">EVEC_LOCUS12411</name>
</gene>
<reference evidence="3 4" key="2">
    <citation type="submission" date="2018-10" db="EMBL/GenBank/DDBJ databases">
        <authorList>
            <consortium name="Pathogen Informatics"/>
        </authorList>
    </citation>
    <scope>NUCLEOTIDE SEQUENCE [LARGE SCALE GENOMIC DNA]</scope>
</reference>
<evidence type="ECO:0000256" key="1">
    <source>
        <dbReference type="PROSITE-ProRule" id="PRU00122"/>
    </source>
</evidence>
<protein>
    <submittedName>
        <fullName evidence="5">LAM_G_DOMAIN domain-containing protein</fullName>
    </submittedName>
</protein>
<dbReference type="CDD" id="cd00110">
    <property type="entry name" value="LamG"/>
    <property type="match status" value="1"/>
</dbReference>
<accession>A0A0N4VQG5</accession>
<dbReference type="Proteomes" id="UP000274131">
    <property type="component" value="Unassembled WGS sequence"/>
</dbReference>
<evidence type="ECO:0000259" key="2">
    <source>
        <dbReference type="PROSITE" id="PS50025"/>
    </source>
</evidence>
<keyword evidence="4" id="KW-1185">Reference proteome</keyword>
<evidence type="ECO:0000313" key="4">
    <source>
        <dbReference type="Proteomes" id="UP000274131"/>
    </source>
</evidence>
<dbReference type="SUPFAM" id="SSF49899">
    <property type="entry name" value="Concanavalin A-like lectins/glucanases"/>
    <property type="match status" value="1"/>
</dbReference>
<dbReference type="AlphaFoldDB" id="A0A0N4VQG5"/>
<feature type="domain" description="Laminin G" evidence="2">
    <location>
        <begin position="114"/>
        <end position="238"/>
    </location>
</feature>
<dbReference type="STRING" id="51028.A0A0N4VQG5"/>
<dbReference type="InterPro" id="IPR013320">
    <property type="entry name" value="ConA-like_dom_sf"/>
</dbReference>
<dbReference type="SMART" id="SM00282">
    <property type="entry name" value="LamG"/>
    <property type="match status" value="1"/>
</dbReference>
<proteinExistence type="predicted"/>